<dbReference type="InterPro" id="IPR043454">
    <property type="entry name" value="NPH3/RPT2-like"/>
</dbReference>
<sequence length="671" mass="76082">MEFASSKDSTSVASSPFSSPNVGALLKIKIHSWSQETGLPVCLRVRLGDRTFNLHKVRFRDRCLTNPLASKSGYFKKRLAESCELQLPQDFPGGPETFEMVALFAYGSSTLIDPFNVAALRCAAEFLEMTEDYYSGNLCERFDLYLNQVVLQSWDDTLIVLQRCQMLLPWAEDLLIVSRCIESLAFMACMEILDPERRRDKPVVTLEAIATQPWSSETVKEIVNQDLWIKDLIALPFRFFKRIVGSLRRQGMKDKYVSPMIVFYANKWLLSNKTRQFWESSGERIEDIEADNKVSAVLQGILDLLTMREKASRGAPVGFYFALLSKSIEVGLANESRVKLQQHIATLLHAAQVDDFLIPKSGVASICSSLELATMENIFAMYVSNAQRINTPSITNSIVAESWDAYLSHVAYDPSMEHIRFMELIETVPITYRQCHDQLYRAVNNFLQVHLDLTQEEKGAVCKYLNCQKLSQHVCIEAVQNELMPLRLIVQALFVQQLNTHQAFKECSDSFRYTHCGELSGSLTSTMCPNSRNLAESPYTEGPGPGPGSRTLSFLLQKDMVTESCEISRKEFDSTSFRIQTLEQELLSLKTSLQLQKGSKRTDTIPKNPHTPCRVETRSFSKRRNPLGQITGCIGSVNFASQRRCGNRLLKIFRHITHFGSRKSMRKQAVL</sequence>
<name>D9ZHC8_HYPPE</name>
<evidence type="ECO:0000256" key="1">
    <source>
        <dbReference type="ARBA" id="ARBA00004906"/>
    </source>
</evidence>
<dbReference type="EMBL" id="HM061166">
    <property type="protein sequence ID" value="ADK92869.1"/>
    <property type="molecule type" value="Genomic_DNA"/>
</dbReference>
<evidence type="ECO:0000313" key="5">
    <source>
        <dbReference type="EMBL" id="ADK92869.1"/>
    </source>
</evidence>
<gene>
    <name evidence="5" type="primary">NPH3</name>
</gene>
<dbReference type="SUPFAM" id="SSF54695">
    <property type="entry name" value="POZ domain"/>
    <property type="match status" value="1"/>
</dbReference>
<evidence type="ECO:0000256" key="3">
    <source>
        <dbReference type="PROSITE-ProRule" id="PRU00982"/>
    </source>
</evidence>
<keyword evidence="2" id="KW-0833">Ubl conjugation pathway</keyword>
<dbReference type="Pfam" id="PF03000">
    <property type="entry name" value="NPH3"/>
    <property type="match status" value="1"/>
</dbReference>
<dbReference type="PANTHER" id="PTHR32370">
    <property type="entry name" value="OS12G0117600 PROTEIN"/>
    <property type="match status" value="1"/>
</dbReference>
<dbReference type="GO" id="GO:0016567">
    <property type="term" value="P:protein ubiquitination"/>
    <property type="evidence" value="ECO:0007669"/>
    <property type="project" value="UniProtKB-UniPathway"/>
</dbReference>
<organism evidence="5">
    <name type="scientific">Hypericum perforatum</name>
    <name type="common">St. John's wort</name>
    <dbReference type="NCBI Taxonomy" id="65561"/>
    <lineage>
        <taxon>Eukaryota</taxon>
        <taxon>Viridiplantae</taxon>
        <taxon>Streptophyta</taxon>
        <taxon>Embryophyta</taxon>
        <taxon>Tracheophyta</taxon>
        <taxon>Spermatophyta</taxon>
        <taxon>Magnoliopsida</taxon>
        <taxon>eudicotyledons</taxon>
        <taxon>Gunneridae</taxon>
        <taxon>Pentapetalae</taxon>
        <taxon>rosids</taxon>
        <taxon>fabids</taxon>
        <taxon>Malpighiales</taxon>
        <taxon>Hypericaceae</taxon>
        <taxon>Hypericeae</taxon>
        <taxon>Hypericum</taxon>
    </lineage>
</organism>
<evidence type="ECO:0000256" key="2">
    <source>
        <dbReference type="ARBA" id="ARBA00022786"/>
    </source>
</evidence>
<comment type="pathway">
    <text evidence="1">Protein modification; protein ubiquitination.</text>
</comment>
<reference evidence="5" key="1">
    <citation type="journal article" date="2010" name="Plant J.">
        <title>Identification and genetic analysis of the APOSPORY locus in Hypericum perforatum L.</title>
        <authorList>
            <person name="Schallau A."/>
            <person name="Arzenton F."/>
            <person name="Johnston A.J."/>
            <person name="Hahnel U."/>
            <person name="Koszegi D."/>
            <person name="Blattner F.R."/>
            <person name="Altschmied L."/>
            <person name="Haberer G."/>
            <person name="Barcaccia G."/>
            <person name="Baumlein H."/>
        </authorList>
    </citation>
    <scope>NUCLEOTIDE SEQUENCE</scope>
</reference>
<comment type="similarity">
    <text evidence="3">Belongs to the NPH3 family.</text>
</comment>
<dbReference type="PROSITE" id="PS51649">
    <property type="entry name" value="NPH3"/>
    <property type="match status" value="1"/>
</dbReference>
<dbReference type="InterPro" id="IPR027356">
    <property type="entry name" value="NPH3_dom"/>
</dbReference>
<evidence type="ECO:0000259" key="4">
    <source>
        <dbReference type="PROSITE" id="PS51649"/>
    </source>
</evidence>
<proteinExistence type="inferred from homology"/>
<dbReference type="InterPro" id="IPR011333">
    <property type="entry name" value="SKP1/BTB/POZ_sf"/>
</dbReference>
<dbReference type="AlphaFoldDB" id="D9ZHC8"/>
<feature type="domain" description="NPH3" evidence="4">
    <location>
        <begin position="226"/>
        <end position="499"/>
    </location>
</feature>
<dbReference type="UniPathway" id="UPA00143"/>
<dbReference type="Gene3D" id="3.30.710.10">
    <property type="entry name" value="Potassium Channel Kv1.1, Chain A"/>
    <property type="match status" value="1"/>
</dbReference>
<accession>D9ZHC8</accession>
<protein>
    <submittedName>
        <fullName evidence="5">Phototropic-responsive NPH3</fullName>
    </submittedName>
</protein>